<feature type="non-terminal residue" evidence="8">
    <location>
        <position position="511"/>
    </location>
</feature>
<feature type="compositionally biased region" description="Polar residues" evidence="6">
    <location>
        <begin position="418"/>
        <end position="427"/>
    </location>
</feature>
<accession>A0A1R1X4W9</accession>
<sequence length="511" mass="54974">MSPGRPKNYIKKATVLYDYVSSEKDDLQLKQGTTVEILETFDSWYLGRQGNHHDLSINKYIPVLSEASILEKKSSKGSSRIGRLFSLKKDKSHNESKKAPSAVTTDVPSSSPSRDLPKPAPSSSLPRPPPPPSQAPQTSPDSSHPLPPLPERMKESPLPQLPAVPISPASTRPLPIPETPVDTGHSDTPNSTLPKIPSAELPKVPKTANDTLVDATQNSTPLPEIPPNPMSPIPALPALPDLPAIPVLSPKQSELPGQKDDKPSEQESASVPQEKHKEILRGPPKSAIVLTDYESDLPEELYLAAGDTVDIIHQGTNNDSRWKGNYHGRIGYFPGEIVKPIIESGEELPNNDDSYSTPKDLPDNPPVKEEIKGSADVANGDSHSLIDNKDEVFEDSSSDLNREEPVAEVAPVDDTKQADTGSSKNSQPIPPPIAPQRSGVGSLLLDKNVLSELRKTQRHVTKNQASADVPTDTSVASTPPIGIRSLKTVPRNSRNPDSKHSSPAAGSNVSD</sequence>
<evidence type="ECO:0000256" key="1">
    <source>
        <dbReference type="ARBA" id="ARBA00004170"/>
    </source>
</evidence>
<name>A0A1R1X4W9_9FUNG</name>
<dbReference type="SMART" id="SM00326">
    <property type="entry name" value="SH3"/>
    <property type="match status" value="2"/>
</dbReference>
<feature type="region of interest" description="Disordered" evidence="6">
    <location>
        <begin position="454"/>
        <end position="511"/>
    </location>
</feature>
<dbReference type="AlphaFoldDB" id="A0A1R1X4W9"/>
<keyword evidence="4" id="KW-0472">Membrane</keyword>
<evidence type="ECO:0000256" key="2">
    <source>
        <dbReference type="ARBA" id="ARBA00022443"/>
    </source>
</evidence>
<evidence type="ECO:0000313" key="9">
    <source>
        <dbReference type="Proteomes" id="UP000187283"/>
    </source>
</evidence>
<dbReference type="STRING" id="133412.A0A1R1X4W9"/>
<feature type="compositionally biased region" description="Basic and acidic residues" evidence="6">
    <location>
        <begin position="87"/>
        <end position="98"/>
    </location>
</feature>
<proteinExistence type="predicted"/>
<keyword evidence="3" id="KW-0175">Coiled coil</keyword>
<dbReference type="Proteomes" id="UP000187283">
    <property type="component" value="Unassembled WGS sequence"/>
</dbReference>
<evidence type="ECO:0000313" key="8">
    <source>
        <dbReference type="EMBL" id="OMJ09650.1"/>
    </source>
</evidence>
<organism evidence="8 9">
    <name type="scientific">Smittium culicis</name>
    <dbReference type="NCBI Taxonomy" id="133412"/>
    <lineage>
        <taxon>Eukaryota</taxon>
        <taxon>Fungi</taxon>
        <taxon>Fungi incertae sedis</taxon>
        <taxon>Zoopagomycota</taxon>
        <taxon>Kickxellomycotina</taxon>
        <taxon>Harpellomycetes</taxon>
        <taxon>Harpellales</taxon>
        <taxon>Legeriomycetaceae</taxon>
        <taxon>Smittium</taxon>
    </lineage>
</organism>
<reference evidence="8 9" key="1">
    <citation type="submission" date="2017-01" db="EMBL/GenBank/DDBJ databases">
        <authorList>
            <person name="Mah S.A."/>
            <person name="Swanson W.J."/>
            <person name="Moy G.W."/>
            <person name="Vacquier V.D."/>
        </authorList>
    </citation>
    <scope>NUCLEOTIDE SEQUENCE [LARGE SCALE GENOMIC DNA]</scope>
    <source>
        <strain evidence="8 9">GSMNP</strain>
    </source>
</reference>
<feature type="domain" description="SH3" evidence="7">
    <location>
        <begin position="282"/>
        <end position="343"/>
    </location>
</feature>
<dbReference type="Pfam" id="PF00018">
    <property type="entry name" value="SH3_1"/>
    <property type="match status" value="1"/>
</dbReference>
<feature type="region of interest" description="Disordered" evidence="6">
    <location>
        <begin position="343"/>
        <end position="442"/>
    </location>
</feature>
<feature type="compositionally biased region" description="Polar residues" evidence="6">
    <location>
        <begin position="102"/>
        <end position="113"/>
    </location>
</feature>
<protein>
    <recommendedName>
        <fullName evidence="7">SH3 domain-containing protein</fullName>
    </recommendedName>
</protein>
<dbReference type="EMBL" id="LSSN01005358">
    <property type="protein sequence ID" value="OMJ09650.1"/>
    <property type="molecule type" value="Genomic_DNA"/>
</dbReference>
<evidence type="ECO:0000256" key="4">
    <source>
        <dbReference type="ARBA" id="ARBA00023136"/>
    </source>
</evidence>
<evidence type="ECO:0000256" key="5">
    <source>
        <dbReference type="PROSITE-ProRule" id="PRU00192"/>
    </source>
</evidence>
<feature type="compositionally biased region" description="Low complexity" evidence="6">
    <location>
        <begin position="135"/>
        <end position="144"/>
    </location>
</feature>
<feature type="compositionally biased region" description="Basic and acidic residues" evidence="6">
    <location>
        <begin position="360"/>
        <end position="373"/>
    </location>
</feature>
<evidence type="ECO:0000256" key="3">
    <source>
        <dbReference type="ARBA" id="ARBA00023054"/>
    </source>
</evidence>
<dbReference type="InterPro" id="IPR050384">
    <property type="entry name" value="Endophilin_SH3RF"/>
</dbReference>
<dbReference type="SUPFAM" id="SSF50044">
    <property type="entry name" value="SH3-domain"/>
    <property type="match status" value="2"/>
</dbReference>
<evidence type="ECO:0000256" key="6">
    <source>
        <dbReference type="SAM" id="MobiDB-lite"/>
    </source>
</evidence>
<dbReference type="OrthoDB" id="5596345at2759"/>
<comment type="subcellular location">
    <subcellularLocation>
        <location evidence="1">Membrane</location>
        <topology evidence="1">Peripheral membrane protein</topology>
    </subcellularLocation>
</comment>
<comment type="caution">
    <text evidence="8">The sequence shown here is derived from an EMBL/GenBank/DDBJ whole genome shotgun (WGS) entry which is preliminary data.</text>
</comment>
<keyword evidence="2 5" id="KW-0728">SH3 domain</keyword>
<evidence type="ECO:0000259" key="7">
    <source>
        <dbReference type="PROSITE" id="PS50002"/>
    </source>
</evidence>
<dbReference type="CDD" id="cd00174">
    <property type="entry name" value="SH3"/>
    <property type="match status" value="1"/>
</dbReference>
<dbReference type="InterPro" id="IPR001452">
    <property type="entry name" value="SH3_domain"/>
</dbReference>
<gene>
    <name evidence="8" type="ORF">AYI70_g10807</name>
</gene>
<feature type="compositionally biased region" description="Polar residues" evidence="6">
    <location>
        <begin position="462"/>
        <end position="477"/>
    </location>
</feature>
<keyword evidence="9" id="KW-1185">Reference proteome</keyword>
<dbReference type="Pfam" id="PF07653">
    <property type="entry name" value="SH3_2"/>
    <property type="match status" value="1"/>
</dbReference>
<feature type="region of interest" description="Disordered" evidence="6">
    <location>
        <begin position="71"/>
        <end position="283"/>
    </location>
</feature>
<dbReference type="PROSITE" id="PS50002">
    <property type="entry name" value="SH3"/>
    <property type="match status" value="1"/>
</dbReference>
<feature type="compositionally biased region" description="Polar residues" evidence="6">
    <location>
        <begin position="208"/>
        <end position="220"/>
    </location>
</feature>
<dbReference type="PANTHER" id="PTHR14167">
    <property type="entry name" value="SH3 DOMAIN-CONTAINING"/>
    <property type="match status" value="1"/>
</dbReference>
<feature type="compositionally biased region" description="Pro residues" evidence="6">
    <location>
        <begin position="223"/>
        <end position="237"/>
    </location>
</feature>
<dbReference type="PANTHER" id="PTHR14167:SF81">
    <property type="entry name" value="ENDOPHILIN-A"/>
    <property type="match status" value="1"/>
</dbReference>
<dbReference type="InterPro" id="IPR036028">
    <property type="entry name" value="SH3-like_dom_sf"/>
</dbReference>
<dbReference type="Gene3D" id="2.30.30.40">
    <property type="entry name" value="SH3 Domains"/>
    <property type="match status" value="2"/>
</dbReference>